<dbReference type="GO" id="GO:0000978">
    <property type="term" value="F:RNA polymerase II cis-regulatory region sequence-specific DNA binding"/>
    <property type="evidence" value="ECO:0007669"/>
    <property type="project" value="TreeGrafter"/>
</dbReference>
<name>A0A8C4N1P5_EPTBU</name>
<dbReference type="GO" id="GO:0060042">
    <property type="term" value="P:retina morphogenesis in camera-type eye"/>
    <property type="evidence" value="ECO:0007669"/>
    <property type="project" value="UniProtKB-ARBA"/>
</dbReference>
<proteinExistence type="predicted"/>
<evidence type="ECO:0000256" key="4">
    <source>
        <dbReference type="ARBA" id="ARBA00023155"/>
    </source>
</evidence>
<keyword evidence="5" id="KW-0804">Transcription</keyword>
<dbReference type="GO" id="GO:0070309">
    <property type="term" value="P:lens fiber cell morphogenesis"/>
    <property type="evidence" value="ECO:0007669"/>
    <property type="project" value="UniProtKB-ARBA"/>
</dbReference>
<dbReference type="GO" id="GO:0048646">
    <property type="term" value="P:anatomical structure formation involved in morphogenesis"/>
    <property type="evidence" value="ECO:0007669"/>
    <property type="project" value="UniProtKB-ARBA"/>
</dbReference>
<evidence type="ECO:0000256" key="3">
    <source>
        <dbReference type="ARBA" id="ARBA00023125"/>
    </source>
</evidence>
<keyword evidence="4" id="KW-0371">Homeobox</keyword>
<organism evidence="9 10">
    <name type="scientific">Eptatretus burgeri</name>
    <name type="common">Inshore hagfish</name>
    <dbReference type="NCBI Taxonomy" id="7764"/>
    <lineage>
        <taxon>Eukaryota</taxon>
        <taxon>Metazoa</taxon>
        <taxon>Chordata</taxon>
        <taxon>Craniata</taxon>
        <taxon>Vertebrata</taxon>
        <taxon>Cyclostomata</taxon>
        <taxon>Myxini</taxon>
        <taxon>Myxiniformes</taxon>
        <taxon>Myxinidae</taxon>
        <taxon>Eptatretinae</taxon>
        <taxon>Eptatretus</taxon>
    </lineage>
</organism>
<keyword evidence="2" id="KW-0805">Transcription regulation</keyword>
<feature type="domain" description="Prospero" evidence="8">
    <location>
        <begin position="349"/>
        <end position="507"/>
    </location>
</feature>
<evidence type="ECO:0000313" key="10">
    <source>
        <dbReference type="Proteomes" id="UP000694388"/>
    </source>
</evidence>
<dbReference type="GO" id="GO:0005737">
    <property type="term" value="C:cytoplasm"/>
    <property type="evidence" value="ECO:0007669"/>
    <property type="project" value="UniProtKB-ARBA"/>
</dbReference>
<dbReference type="GO" id="GO:0035295">
    <property type="term" value="P:tube development"/>
    <property type="evidence" value="ECO:0007669"/>
    <property type="project" value="UniProtKB-ARBA"/>
</dbReference>
<dbReference type="InterPro" id="IPR023082">
    <property type="entry name" value="Homeo_prospero_dom"/>
</dbReference>
<dbReference type="AlphaFoldDB" id="A0A8C4N1P5"/>
<evidence type="ECO:0000259" key="8">
    <source>
        <dbReference type="PROSITE" id="PS51818"/>
    </source>
</evidence>
<dbReference type="GeneTree" id="ENSGT00940000154790"/>
<accession>A0A8C4N1P5</accession>
<dbReference type="GO" id="GO:0005634">
    <property type="term" value="C:nucleus"/>
    <property type="evidence" value="ECO:0007669"/>
    <property type="project" value="UniProtKB-SubCell"/>
</dbReference>
<feature type="region of interest" description="Disordered" evidence="7">
    <location>
        <begin position="88"/>
        <end position="143"/>
    </location>
</feature>
<reference evidence="9" key="2">
    <citation type="submission" date="2025-09" db="UniProtKB">
        <authorList>
            <consortium name="Ensembl"/>
        </authorList>
    </citation>
    <scope>IDENTIFICATION</scope>
</reference>
<dbReference type="Ensembl" id="ENSEBUT00000000382.1">
    <property type="protein sequence ID" value="ENSEBUP00000000093.1"/>
    <property type="gene ID" value="ENSEBUG00000000310.1"/>
</dbReference>
<sequence length="508" mass="56376">MIFSSIVNPTQFPPKFPLLPPWSFLLHACVTDVVLGRPTELGVASNWDRPDSAHYEAAQRNYLMMAPPGYDAHLRAKRDRVETIVRSMTSFPSDSSSGGGRESKRKQRLPRQQPSVVGPLLSNGRLSHPGERRRLQQKLRSMQTQLRSLQERFAHTFDGSDSDVGGSASERRSGPPSPESDNHREIGTPCVMTSSNDLAEALKQELSNTVSQVVDTVLTIFAPRSAVSCNTLVNGKRVVNQTLATREASVNPHAIEKSTTKVVNSVGTFTAFSDSPHNSPPASHDSQLEALSLVVPKAISNSVGPTTPTTTYTMPRFPIPLGAVLNFCSGQLQPCLPHPVMAYSLPGGSEGLSPGHLKKAKLMFFYSRYPSSAVLKIYFPDVKFNRCITSQLIKWFSNFREFFYIQMEKFARQALSEGTTNSEELVVTQDSELFRSLNLHYNKSNDFQVPNRFLEVAEITLHEFFLAIQAGKDSDPSWKKAIYKVISKLDSDVPEVFRTPGCHWDSSP</sequence>
<dbReference type="FunFam" id="1.10.10.500:FF:000001">
    <property type="entry name" value="Prospero homeobox protein 1"/>
    <property type="match status" value="1"/>
</dbReference>
<dbReference type="InterPro" id="IPR039350">
    <property type="entry name" value="Prospero_homeodomain"/>
</dbReference>
<dbReference type="GO" id="GO:0000981">
    <property type="term" value="F:DNA-binding transcription factor activity, RNA polymerase II-specific"/>
    <property type="evidence" value="ECO:0007669"/>
    <property type="project" value="TreeGrafter"/>
</dbReference>
<protein>
    <recommendedName>
        <fullName evidence="8">Prospero domain-containing protein</fullName>
    </recommendedName>
</protein>
<dbReference type="GO" id="GO:0001945">
    <property type="term" value="P:lymph vessel development"/>
    <property type="evidence" value="ECO:0007669"/>
    <property type="project" value="UniProtKB-ARBA"/>
</dbReference>
<dbReference type="GO" id="GO:0048598">
    <property type="term" value="P:embryonic morphogenesis"/>
    <property type="evidence" value="ECO:0007669"/>
    <property type="project" value="UniProtKB-ARBA"/>
</dbReference>
<evidence type="ECO:0000256" key="2">
    <source>
        <dbReference type="ARBA" id="ARBA00023015"/>
    </source>
</evidence>
<dbReference type="Gene3D" id="1.10.10.500">
    <property type="entry name" value="Homeo-prospero domain"/>
    <property type="match status" value="1"/>
</dbReference>
<dbReference type="Pfam" id="PF05044">
    <property type="entry name" value="HPD"/>
    <property type="match status" value="1"/>
</dbReference>
<evidence type="ECO:0000256" key="1">
    <source>
        <dbReference type="ARBA" id="ARBA00004123"/>
    </source>
</evidence>
<keyword evidence="6" id="KW-0539">Nucleus</keyword>
<keyword evidence="3" id="KW-0238">DNA-binding</keyword>
<evidence type="ECO:0000256" key="5">
    <source>
        <dbReference type="ARBA" id="ARBA00023163"/>
    </source>
</evidence>
<dbReference type="GO" id="GO:0007417">
    <property type="term" value="P:central nervous system development"/>
    <property type="evidence" value="ECO:0007669"/>
    <property type="project" value="UniProtKB-ARBA"/>
</dbReference>
<feature type="region of interest" description="Disordered" evidence="7">
    <location>
        <begin position="156"/>
        <end position="187"/>
    </location>
</feature>
<dbReference type="GO" id="GO:0031016">
    <property type="term" value="P:pancreas development"/>
    <property type="evidence" value="ECO:0007669"/>
    <property type="project" value="UniProtKB-ARBA"/>
</dbReference>
<dbReference type="Proteomes" id="UP000694388">
    <property type="component" value="Unplaced"/>
</dbReference>
<dbReference type="PROSITE" id="PS51818">
    <property type="entry name" value="HOMEO_PROSPERO"/>
    <property type="match status" value="1"/>
</dbReference>
<evidence type="ECO:0000256" key="6">
    <source>
        <dbReference type="ARBA" id="ARBA00023242"/>
    </source>
</evidence>
<dbReference type="PANTHER" id="PTHR12198">
    <property type="entry name" value="HOMEOBOX PROTEIN PROSPERO/PROX-1/CEH-26"/>
    <property type="match status" value="1"/>
</dbReference>
<dbReference type="SUPFAM" id="SSF46689">
    <property type="entry name" value="Homeodomain-like"/>
    <property type="match status" value="1"/>
</dbReference>
<comment type="subcellular location">
    <subcellularLocation>
        <location evidence="1">Nucleus</location>
    </subcellularLocation>
</comment>
<reference evidence="9" key="1">
    <citation type="submission" date="2025-08" db="UniProtKB">
        <authorList>
            <consortium name="Ensembl"/>
        </authorList>
    </citation>
    <scope>IDENTIFICATION</scope>
</reference>
<dbReference type="InterPro" id="IPR037131">
    <property type="entry name" value="Homeo_prospero_dom_sf"/>
</dbReference>
<dbReference type="InterPro" id="IPR009057">
    <property type="entry name" value="Homeodomain-like_sf"/>
</dbReference>
<evidence type="ECO:0000256" key="7">
    <source>
        <dbReference type="SAM" id="MobiDB-lite"/>
    </source>
</evidence>
<keyword evidence="10" id="KW-1185">Reference proteome</keyword>
<evidence type="ECO:0000313" key="9">
    <source>
        <dbReference type="Ensembl" id="ENSEBUP00000000093.1"/>
    </source>
</evidence>
<dbReference type="PANTHER" id="PTHR12198:SF0">
    <property type="entry name" value="HOMEOBOX PROTEIN PROSPERO"/>
    <property type="match status" value="1"/>
</dbReference>
<dbReference type="GO" id="GO:0070365">
    <property type="term" value="P:hepatocyte differentiation"/>
    <property type="evidence" value="ECO:0007669"/>
    <property type="project" value="UniProtKB-ARBA"/>
</dbReference>